<sequence>MSTPGDKFGGGGGGDNAVVRISSEVMVAAVVFLFMVVVFVFFLYLYAKHYLRPDPALRGRRSRARFVFSAADELGAGAPGHGLDADVLRVLPVTVYRAADFKEGLECAVCLSELSDDEQARLLPKCNHGFHLECIDMWFHSHSTCPLCRSPVGAEPSTKPDSDPEAQTPPLQTLQESPVFPTNVLFWGDHDQVNAGSSATDTVAYGGSSQEGPSSSSGRSGKPEGALVIEIPRRAVEDLPSPISPLPSSRMAMEETRSPVSATFRSLRRLWSHGRWTAGSSSSPRGGDIEQEETERETEDLKLPWSSGRKAYTIVDEALGMSFHALEDVLERLDLTGDGERALVIEAELLLGLLEQQPEHRVAEVSGGDHEPPLLRSYVHRAVPLGHVRRRLRASTALLVGVTQQQRALQPLVDGGRHAGRLASALLWPEGSGVPFLKDLPQPHDLPDAGQLPTFVSHGRRRKSERASVVSGLRRS</sequence>
<dbReference type="STRING" id="52838.A0A4S8ITF2"/>
<comment type="pathway">
    <text evidence="3">Protein modification; protein ubiquitination.</text>
</comment>
<dbReference type="PROSITE" id="PS50089">
    <property type="entry name" value="ZF_RING_2"/>
    <property type="match status" value="1"/>
</dbReference>
<evidence type="ECO:0000256" key="10">
    <source>
        <dbReference type="ARBA" id="ARBA00022833"/>
    </source>
</evidence>
<dbReference type="SUPFAM" id="SSF57850">
    <property type="entry name" value="RING/U-box"/>
    <property type="match status" value="1"/>
</dbReference>
<feature type="region of interest" description="Disordered" evidence="15">
    <location>
        <begin position="439"/>
        <end position="476"/>
    </location>
</feature>
<evidence type="ECO:0000256" key="6">
    <source>
        <dbReference type="ARBA" id="ARBA00022692"/>
    </source>
</evidence>
<accession>A0A4S8ITF2</accession>
<evidence type="ECO:0000256" key="4">
    <source>
        <dbReference type="ARBA" id="ARBA00012483"/>
    </source>
</evidence>
<evidence type="ECO:0000313" key="18">
    <source>
        <dbReference type="EMBL" id="THU51504.1"/>
    </source>
</evidence>
<evidence type="ECO:0000256" key="7">
    <source>
        <dbReference type="ARBA" id="ARBA00022723"/>
    </source>
</evidence>
<dbReference type="InterPro" id="IPR001841">
    <property type="entry name" value="Znf_RING"/>
</dbReference>
<evidence type="ECO:0000256" key="13">
    <source>
        <dbReference type="ARBA" id="ARBA00024209"/>
    </source>
</evidence>
<protein>
    <recommendedName>
        <fullName evidence="4">RING-type E3 ubiquitin transferase</fullName>
        <ecNumber evidence="4">2.3.2.27</ecNumber>
    </recommendedName>
</protein>
<feature type="compositionally biased region" description="Low complexity" evidence="15">
    <location>
        <begin position="206"/>
        <end position="223"/>
    </location>
</feature>
<dbReference type="Gene3D" id="3.30.40.10">
    <property type="entry name" value="Zinc/RING finger domain, C3HC4 (zinc finger)"/>
    <property type="match status" value="1"/>
</dbReference>
<gene>
    <name evidence="18" type="ORF">C4D60_Mb06t31740</name>
</gene>
<evidence type="ECO:0000259" key="17">
    <source>
        <dbReference type="PROSITE" id="PS50089"/>
    </source>
</evidence>
<comment type="subcellular location">
    <subcellularLocation>
        <location evidence="2">Membrane</location>
        <topology evidence="2">Single-pass membrane protein</topology>
    </subcellularLocation>
</comment>
<dbReference type="EMBL" id="PYDT01000009">
    <property type="protein sequence ID" value="THU51504.1"/>
    <property type="molecule type" value="Genomic_DNA"/>
</dbReference>
<dbReference type="EC" id="2.3.2.27" evidence="4"/>
<evidence type="ECO:0000256" key="16">
    <source>
        <dbReference type="SAM" id="Phobius"/>
    </source>
</evidence>
<dbReference type="GO" id="GO:0016020">
    <property type="term" value="C:membrane"/>
    <property type="evidence" value="ECO:0007669"/>
    <property type="project" value="UniProtKB-SubCell"/>
</dbReference>
<keyword evidence="8 14" id="KW-0863">Zinc-finger</keyword>
<evidence type="ECO:0000313" key="19">
    <source>
        <dbReference type="Proteomes" id="UP000317650"/>
    </source>
</evidence>
<feature type="region of interest" description="Disordered" evidence="15">
    <location>
        <begin position="197"/>
        <end position="223"/>
    </location>
</feature>
<evidence type="ECO:0000256" key="11">
    <source>
        <dbReference type="ARBA" id="ARBA00022989"/>
    </source>
</evidence>
<keyword evidence="9" id="KW-0833">Ubl conjugation pathway</keyword>
<dbReference type="InterPro" id="IPR044600">
    <property type="entry name" value="ATL1/ATL16-like"/>
</dbReference>
<comment type="catalytic activity">
    <reaction evidence="1">
        <text>S-ubiquitinyl-[E2 ubiquitin-conjugating enzyme]-L-cysteine + [acceptor protein]-L-lysine = [E2 ubiquitin-conjugating enzyme]-L-cysteine + N(6)-ubiquitinyl-[acceptor protein]-L-lysine.</text>
        <dbReference type="EC" id="2.3.2.27"/>
    </reaction>
</comment>
<keyword evidence="7" id="KW-0479">Metal-binding</keyword>
<dbReference type="SMART" id="SM00184">
    <property type="entry name" value="RING"/>
    <property type="match status" value="1"/>
</dbReference>
<evidence type="ECO:0000256" key="3">
    <source>
        <dbReference type="ARBA" id="ARBA00004906"/>
    </source>
</evidence>
<evidence type="ECO:0000256" key="8">
    <source>
        <dbReference type="ARBA" id="ARBA00022771"/>
    </source>
</evidence>
<keyword evidence="12 16" id="KW-0472">Membrane</keyword>
<evidence type="ECO:0000256" key="14">
    <source>
        <dbReference type="PROSITE-ProRule" id="PRU00175"/>
    </source>
</evidence>
<evidence type="ECO:0000256" key="2">
    <source>
        <dbReference type="ARBA" id="ARBA00004167"/>
    </source>
</evidence>
<keyword evidence="19" id="KW-1185">Reference proteome</keyword>
<evidence type="ECO:0000256" key="15">
    <source>
        <dbReference type="SAM" id="MobiDB-lite"/>
    </source>
</evidence>
<comment type="similarity">
    <text evidence="13">Belongs to the RING-type zinc finger family. ATL subfamily.</text>
</comment>
<feature type="transmembrane region" description="Helical" evidence="16">
    <location>
        <begin position="25"/>
        <end position="47"/>
    </location>
</feature>
<dbReference type="PANTHER" id="PTHR46913:SF1">
    <property type="entry name" value="RING-H2 FINGER PROTEIN ATL16"/>
    <property type="match status" value="1"/>
</dbReference>
<feature type="region of interest" description="Disordered" evidence="15">
    <location>
        <begin position="275"/>
        <end position="301"/>
    </location>
</feature>
<evidence type="ECO:0000256" key="12">
    <source>
        <dbReference type="ARBA" id="ARBA00023136"/>
    </source>
</evidence>
<dbReference type="GO" id="GO:0008270">
    <property type="term" value="F:zinc ion binding"/>
    <property type="evidence" value="ECO:0007669"/>
    <property type="project" value="UniProtKB-KW"/>
</dbReference>
<dbReference type="AlphaFoldDB" id="A0A4S8ITF2"/>
<name>A0A4S8ITF2_MUSBA</name>
<keyword evidence="11 16" id="KW-1133">Transmembrane helix</keyword>
<keyword evidence="6 16" id="KW-0812">Transmembrane</keyword>
<dbReference type="FunFam" id="3.30.40.10:FF:000475">
    <property type="entry name" value="RING-H2 finger protein ATL3"/>
    <property type="match status" value="1"/>
</dbReference>
<dbReference type="InterPro" id="IPR013083">
    <property type="entry name" value="Znf_RING/FYVE/PHD"/>
</dbReference>
<keyword evidence="10" id="KW-0862">Zinc</keyword>
<reference evidence="18 19" key="1">
    <citation type="journal article" date="2019" name="Nat. Plants">
        <title>Genome sequencing of Musa balbisiana reveals subgenome evolution and function divergence in polyploid bananas.</title>
        <authorList>
            <person name="Yao X."/>
        </authorList>
    </citation>
    <scope>NUCLEOTIDE SEQUENCE [LARGE SCALE GENOMIC DNA]</scope>
    <source>
        <strain evidence="19">cv. DH-PKW</strain>
        <tissue evidence="18">Leaves</tissue>
    </source>
</reference>
<proteinExistence type="inferred from homology"/>
<dbReference type="PANTHER" id="PTHR46913">
    <property type="entry name" value="RING-H2 FINGER PROTEIN ATL16"/>
    <property type="match status" value="1"/>
</dbReference>
<dbReference type="CDD" id="cd16461">
    <property type="entry name" value="RING-H2_EL5-like"/>
    <property type="match status" value="1"/>
</dbReference>
<dbReference type="GO" id="GO:0061630">
    <property type="term" value="F:ubiquitin protein ligase activity"/>
    <property type="evidence" value="ECO:0007669"/>
    <property type="project" value="UniProtKB-EC"/>
</dbReference>
<keyword evidence="5" id="KW-0808">Transferase</keyword>
<organism evidence="18 19">
    <name type="scientific">Musa balbisiana</name>
    <name type="common">Banana</name>
    <dbReference type="NCBI Taxonomy" id="52838"/>
    <lineage>
        <taxon>Eukaryota</taxon>
        <taxon>Viridiplantae</taxon>
        <taxon>Streptophyta</taxon>
        <taxon>Embryophyta</taxon>
        <taxon>Tracheophyta</taxon>
        <taxon>Spermatophyta</taxon>
        <taxon>Magnoliopsida</taxon>
        <taxon>Liliopsida</taxon>
        <taxon>Zingiberales</taxon>
        <taxon>Musaceae</taxon>
        <taxon>Musa</taxon>
    </lineage>
</organism>
<feature type="region of interest" description="Disordered" evidence="15">
    <location>
        <begin position="152"/>
        <end position="175"/>
    </location>
</feature>
<dbReference type="Pfam" id="PF13639">
    <property type="entry name" value="zf-RING_2"/>
    <property type="match status" value="1"/>
</dbReference>
<comment type="caution">
    <text evidence="18">The sequence shown here is derived from an EMBL/GenBank/DDBJ whole genome shotgun (WGS) entry which is preliminary data.</text>
</comment>
<feature type="compositionally biased region" description="Acidic residues" evidence="15">
    <location>
        <begin position="289"/>
        <end position="298"/>
    </location>
</feature>
<evidence type="ECO:0000256" key="9">
    <source>
        <dbReference type="ARBA" id="ARBA00022786"/>
    </source>
</evidence>
<evidence type="ECO:0000256" key="5">
    <source>
        <dbReference type="ARBA" id="ARBA00022679"/>
    </source>
</evidence>
<dbReference type="GO" id="GO:0016567">
    <property type="term" value="P:protein ubiquitination"/>
    <property type="evidence" value="ECO:0007669"/>
    <property type="project" value="InterPro"/>
</dbReference>
<evidence type="ECO:0000256" key="1">
    <source>
        <dbReference type="ARBA" id="ARBA00000900"/>
    </source>
</evidence>
<feature type="domain" description="RING-type" evidence="17">
    <location>
        <begin position="107"/>
        <end position="149"/>
    </location>
</feature>
<dbReference type="Proteomes" id="UP000317650">
    <property type="component" value="Chromosome 6"/>
</dbReference>